<dbReference type="SUPFAM" id="SSF159672">
    <property type="entry name" value="CbiG N-terminal domain-like"/>
    <property type="match status" value="1"/>
</dbReference>
<dbReference type="GO" id="GO:0043779">
    <property type="term" value="F:cobalt-precorrin-5A acetaldehyde-lyase activity"/>
    <property type="evidence" value="ECO:0007669"/>
    <property type="project" value="UniProtKB-EC"/>
</dbReference>
<evidence type="ECO:0000259" key="3">
    <source>
        <dbReference type="Pfam" id="PF11761"/>
    </source>
</evidence>
<dbReference type="InterPro" id="IPR002750">
    <property type="entry name" value="CobE/GbiG_C"/>
</dbReference>
<dbReference type="Proteomes" id="UP001519307">
    <property type="component" value="Unassembled WGS sequence"/>
</dbReference>
<evidence type="ECO:0000259" key="1">
    <source>
        <dbReference type="Pfam" id="PF01890"/>
    </source>
</evidence>
<keyword evidence="5" id="KW-1185">Reference proteome</keyword>
<dbReference type="Pfam" id="PF11760">
    <property type="entry name" value="CbiG_N"/>
    <property type="match status" value="1"/>
</dbReference>
<feature type="domain" description="Cobalamin biosynthesis central region" evidence="3">
    <location>
        <begin position="140"/>
        <end position="209"/>
    </location>
</feature>
<dbReference type="InterPro" id="IPR038029">
    <property type="entry name" value="GbiG_N_sf"/>
</dbReference>
<sequence length="358" mass="39869">MMKTLVMATERERMKIGVISVTKAGDIIADKLKSYYDIDFYSKNNTENFNLKKITKYLMEKYKAIIFISSTGIAVRAAADFIKSKDIDPAVVVVDSSSKFVISLLSGHLGGANELTAKIASKLGAIPVITTATDNMGICAPDLIARENDLVIDNLKDAKSISSLLVNGSKVAFIDDRKIIDCPKGYNQIKNCKKIQDVDGIVVVTDRDNISYEFIRDVESLKLIRRDIVIGVGCRKNYDKDKMKNIILDVLKQNNIDKRSVKTITTVDIKRHEAAILSLSDYLNCDLKIWSREDIRKVQNRFSGSDFVEKTIGVRSVCEPCTYLSGGEKLTGKIKADGMTVCIGKLRKCKLLNAEREC</sequence>
<dbReference type="Gene3D" id="3.30.420.180">
    <property type="entry name" value="CobE/GbiG C-terminal domain"/>
    <property type="match status" value="1"/>
</dbReference>
<dbReference type="InterPro" id="IPR052553">
    <property type="entry name" value="CbiG_hydrolase"/>
</dbReference>
<name>A0ABS4KR78_9CLOT</name>
<dbReference type="EMBL" id="JAGGLM010000005">
    <property type="protein sequence ID" value="MBP2032552.1"/>
    <property type="molecule type" value="Genomic_DNA"/>
</dbReference>
<dbReference type="EC" id="3.7.1.12" evidence="4"/>
<evidence type="ECO:0000313" key="4">
    <source>
        <dbReference type="EMBL" id="MBP2032552.1"/>
    </source>
</evidence>
<evidence type="ECO:0000313" key="5">
    <source>
        <dbReference type="Proteomes" id="UP001519307"/>
    </source>
</evidence>
<dbReference type="InterPro" id="IPR021744">
    <property type="entry name" value="CbiG_N"/>
</dbReference>
<dbReference type="InterPro" id="IPR021745">
    <property type="entry name" value="CbiG_mid"/>
</dbReference>
<accession>A0ABS4KR78</accession>
<protein>
    <submittedName>
        <fullName evidence="4">Cobalt-precorrin 5A hydrolase</fullName>
        <ecNumber evidence="4">3.7.1.12</ecNumber>
    </submittedName>
</protein>
<dbReference type="SUPFAM" id="SSF159664">
    <property type="entry name" value="CobE/GbiG C-terminal domain-like"/>
    <property type="match status" value="1"/>
</dbReference>
<dbReference type="PANTHER" id="PTHR37477">
    <property type="entry name" value="COBALT-PRECORRIN-5A HYDROLASE"/>
    <property type="match status" value="1"/>
</dbReference>
<dbReference type="Pfam" id="PF01890">
    <property type="entry name" value="CbiG_C"/>
    <property type="match status" value="1"/>
</dbReference>
<dbReference type="Pfam" id="PF11761">
    <property type="entry name" value="CbiG_mid"/>
    <property type="match status" value="1"/>
</dbReference>
<keyword evidence="4" id="KW-0378">Hydrolase</keyword>
<organism evidence="4 5">
    <name type="scientific">Clostridium algifaecis</name>
    <dbReference type="NCBI Taxonomy" id="1472040"/>
    <lineage>
        <taxon>Bacteria</taxon>
        <taxon>Bacillati</taxon>
        <taxon>Bacillota</taxon>
        <taxon>Clostridia</taxon>
        <taxon>Eubacteriales</taxon>
        <taxon>Clostridiaceae</taxon>
        <taxon>Clostridium</taxon>
    </lineage>
</organism>
<feature type="domain" description="Cobalamin synthesis G N-terminal" evidence="2">
    <location>
        <begin position="55"/>
        <end position="134"/>
    </location>
</feature>
<reference evidence="4 5" key="1">
    <citation type="submission" date="2021-03" db="EMBL/GenBank/DDBJ databases">
        <title>Genomic Encyclopedia of Type Strains, Phase IV (KMG-IV): sequencing the most valuable type-strain genomes for metagenomic binning, comparative biology and taxonomic classification.</title>
        <authorList>
            <person name="Goeker M."/>
        </authorList>
    </citation>
    <scope>NUCLEOTIDE SEQUENCE [LARGE SCALE GENOMIC DNA]</scope>
    <source>
        <strain evidence="4 5">DSM 28783</strain>
    </source>
</reference>
<evidence type="ECO:0000259" key="2">
    <source>
        <dbReference type="Pfam" id="PF11760"/>
    </source>
</evidence>
<dbReference type="PANTHER" id="PTHR37477:SF1">
    <property type="entry name" value="COBALT-PRECORRIN-5A HYDROLASE"/>
    <property type="match status" value="1"/>
</dbReference>
<dbReference type="NCBIfam" id="NF004466">
    <property type="entry name" value="PRK05788.1-4"/>
    <property type="match status" value="1"/>
</dbReference>
<dbReference type="InterPro" id="IPR036518">
    <property type="entry name" value="CobE/GbiG_C_sf"/>
</dbReference>
<dbReference type="Gene3D" id="3.40.50.11220">
    <property type="match status" value="1"/>
</dbReference>
<feature type="domain" description="CobE/GbiG C-terminal" evidence="1">
    <location>
        <begin position="228"/>
        <end position="343"/>
    </location>
</feature>
<proteinExistence type="predicted"/>
<comment type="caution">
    <text evidence="4">The sequence shown here is derived from an EMBL/GenBank/DDBJ whole genome shotgun (WGS) entry which is preliminary data.</text>
</comment>
<gene>
    <name evidence="4" type="ORF">J2Z42_001224</name>
</gene>